<keyword evidence="2" id="KW-0175">Coiled coil</keyword>
<dbReference type="EMBL" id="JAEVFO010000022">
    <property type="protein sequence ID" value="MBM0138396.1"/>
    <property type="molecule type" value="Genomic_DNA"/>
</dbReference>
<evidence type="ECO:0000259" key="3">
    <source>
        <dbReference type="Pfam" id="PF25967"/>
    </source>
</evidence>
<dbReference type="SUPFAM" id="SSF111369">
    <property type="entry name" value="HlyD-like secretion proteins"/>
    <property type="match status" value="1"/>
</dbReference>
<organism evidence="5 6">
    <name type="scientific">Pseudomonas cannabina pv. alisalensis</name>
    <dbReference type="NCBI Taxonomy" id="757414"/>
    <lineage>
        <taxon>Bacteria</taxon>
        <taxon>Pseudomonadati</taxon>
        <taxon>Pseudomonadota</taxon>
        <taxon>Gammaproteobacteria</taxon>
        <taxon>Pseudomonadales</taxon>
        <taxon>Pseudomonadaceae</taxon>
        <taxon>Pseudomonas</taxon>
    </lineage>
</organism>
<feature type="domain" description="CzcB-like barrel-sandwich hybrid" evidence="4">
    <location>
        <begin position="100"/>
        <end position="234"/>
    </location>
</feature>
<evidence type="ECO:0000256" key="1">
    <source>
        <dbReference type="ARBA" id="ARBA00009477"/>
    </source>
</evidence>
<dbReference type="InterPro" id="IPR058627">
    <property type="entry name" value="MdtA-like_C"/>
</dbReference>
<comment type="similarity">
    <text evidence="1">Belongs to the membrane fusion protein (MFP) (TC 8.A.1) family.</text>
</comment>
<evidence type="ECO:0000313" key="6">
    <source>
        <dbReference type="Proteomes" id="UP000644195"/>
    </source>
</evidence>
<name>A0ABS1XA78_PSEC1</name>
<dbReference type="Gene3D" id="2.40.50.100">
    <property type="match status" value="1"/>
</dbReference>
<feature type="coiled-coil region" evidence="2">
    <location>
        <begin position="172"/>
        <end position="199"/>
    </location>
</feature>
<dbReference type="GeneID" id="64465418"/>
<proteinExistence type="inferred from homology"/>
<dbReference type="PANTHER" id="PTHR30469">
    <property type="entry name" value="MULTIDRUG RESISTANCE PROTEIN MDTA"/>
    <property type="match status" value="1"/>
</dbReference>
<accession>A0ABS1XA78</accession>
<evidence type="ECO:0000259" key="4">
    <source>
        <dbReference type="Pfam" id="PF25973"/>
    </source>
</evidence>
<dbReference type="Pfam" id="PF25973">
    <property type="entry name" value="BSH_CzcB"/>
    <property type="match status" value="1"/>
</dbReference>
<dbReference type="InterPro" id="IPR058647">
    <property type="entry name" value="BSH_CzcB-like"/>
</dbReference>
<feature type="domain" description="Multidrug resistance protein MdtA-like C-terminal permuted SH3" evidence="3">
    <location>
        <begin position="322"/>
        <end position="378"/>
    </location>
</feature>
<dbReference type="PANTHER" id="PTHR30469:SF18">
    <property type="entry name" value="RESISTANCE-NODULATION-CELL DIVISION (RND) EFFLUX MEMBRANE FUSION PROTEIN-RELATED"/>
    <property type="match status" value="1"/>
</dbReference>
<reference evidence="5 6" key="1">
    <citation type="submission" date="2020-12" db="EMBL/GenBank/DDBJ databases">
        <title>Genome of Pca MAFF 106156.</title>
        <authorList>
            <person name="Fujikawa T."/>
            <person name="Inoue Y."/>
        </authorList>
    </citation>
    <scope>NUCLEOTIDE SEQUENCE [LARGE SCALE GENOMIC DNA]</scope>
    <source>
        <strain evidence="5 6">MAFF 106156</strain>
    </source>
</reference>
<dbReference type="Gene3D" id="2.40.420.20">
    <property type="match status" value="1"/>
</dbReference>
<dbReference type="NCBIfam" id="TIGR01730">
    <property type="entry name" value="RND_mfp"/>
    <property type="match status" value="1"/>
</dbReference>
<sequence>MAAYLIGQCHPLTTFSLATQLRALCRACGIFRPLHSPTFHPALALGLVSLLSLSACSAGKSADKALVRVAVQPVTAMNITNSVVLTGDIQARKVTEQAFRVSGKLVKRYVDVGDRVRANQVLARLDPREQKNDLASVNAEVAVRESRLHLAEQNYQRQQILLPKGYTNLSEYQKARSGLDSARGDLAALQAQRATARDQVGYTELVAVADGVITARHAEEGQVVQAATPVFSLAHDGEREAVFSAYESLLRSDQTGGSITVNPLGQPNIRLSGVIREITPIVSAANGTLRVRVALPDDATVPALGSVVSARLETRSQSAFALPWSALSRTQDKPAVWLVDEQATVRLAPVKVLRYEQGQVLVSEGLSEGDQVVSRGLQFLYAGQKVEVAERASAATAASAALSLRGPEVVR</sequence>
<dbReference type="Gene3D" id="1.10.287.470">
    <property type="entry name" value="Helix hairpin bin"/>
    <property type="match status" value="1"/>
</dbReference>
<gene>
    <name evidence="5" type="ORF">JHZ66_06155</name>
</gene>
<evidence type="ECO:0000313" key="5">
    <source>
        <dbReference type="EMBL" id="MBM0138396.1"/>
    </source>
</evidence>
<comment type="caution">
    <text evidence="5">The sequence shown here is derived from an EMBL/GenBank/DDBJ whole genome shotgun (WGS) entry which is preliminary data.</text>
</comment>
<dbReference type="RefSeq" id="WP_050775002.1">
    <property type="nucleotide sequence ID" value="NZ_CP067022.1"/>
</dbReference>
<dbReference type="Gene3D" id="2.40.30.170">
    <property type="match status" value="1"/>
</dbReference>
<dbReference type="Proteomes" id="UP000644195">
    <property type="component" value="Unassembled WGS sequence"/>
</dbReference>
<dbReference type="InterPro" id="IPR006143">
    <property type="entry name" value="RND_pump_MFP"/>
</dbReference>
<evidence type="ECO:0000256" key="2">
    <source>
        <dbReference type="SAM" id="Coils"/>
    </source>
</evidence>
<protein>
    <submittedName>
        <fullName evidence="5">Efflux RND transporter periplasmic adaptor subunit</fullName>
    </submittedName>
</protein>
<dbReference type="Pfam" id="PF25967">
    <property type="entry name" value="RND-MFP_C"/>
    <property type="match status" value="1"/>
</dbReference>
<keyword evidence="6" id="KW-1185">Reference proteome</keyword>